<keyword evidence="2" id="KW-1185">Reference proteome</keyword>
<organism evidence="1 2">
    <name type="scientific">Aspergillus taichungensis</name>
    <dbReference type="NCBI Taxonomy" id="482145"/>
    <lineage>
        <taxon>Eukaryota</taxon>
        <taxon>Fungi</taxon>
        <taxon>Dikarya</taxon>
        <taxon>Ascomycota</taxon>
        <taxon>Pezizomycotina</taxon>
        <taxon>Eurotiomycetes</taxon>
        <taxon>Eurotiomycetidae</taxon>
        <taxon>Eurotiales</taxon>
        <taxon>Aspergillaceae</taxon>
        <taxon>Aspergillus</taxon>
        <taxon>Aspergillus subgen. Circumdati</taxon>
    </lineage>
</organism>
<reference evidence="2" key="1">
    <citation type="submission" date="2017-12" db="EMBL/GenBank/DDBJ databases">
        <authorList>
            <consortium name="DOE Joint Genome Institute"/>
            <person name="Mondo S.J."/>
            <person name="Kjaerbolling I."/>
            <person name="Vesth T.C."/>
            <person name="Frisvad J.C."/>
            <person name="Nybo J.L."/>
            <person name="Theobald S."/>
            <person name="Kuo A."/>
            <person name="Bowyer P."/>
            <person name="Matsuda Y."/>
            <person name="Lyhne E.K."/>
            <person name="Kogle M.E."/>
            <person name="Clum A."/>
            <person name="Lipzen A."/>
            <person name="Salamov A."/>
            <person name="Ngan C.Y."/>
            <person name="Daum C."/>
            <person name="Chiniquy J."/>
            <person name="Barry K."/>
            <person name="LaButti K."/>
            <person name="Haridas S."/>
            <person name="Simmons B.A."/>
            <person name="Magnuson J.K."/>
            <person name="Mortensen U.H."/>
            <person name="Larsen T.O."/>
            <person name="Grigoriev I.V."/>
            <person name="Baker S.E."/>
            <person name="Andersen M.R."/>
            <person name="Nordberg H.P."/>
            <person name="Cantor M.N."/>
            <person name="Hua S.X."/>
        </authorList>
    </citation>
    <scope>NUCLEOTIDE SEQUENCE [LARGE SCALE GENOMIC DNA]</scope>
    <source>
        <strain evidence="2">IBT 19404</strain>
    </source>
</reference>
<evidence type="ECO:0000313" key="1">
    <source>
        <dbReference type="EMBL" id="PLN81222.1"/>
    </source>
</evidence>
<protein>
    <submittedName>
        <fullName evidence="1">Uncharacterized protein</fullName>
    </submittedName>
</protein>
<dbReference type="Proteomes" id="UP000235023">
    <property type="component" value="Unassembled WGS sequence"/>
</dbReference>
<proteinExistence type="predicted"/>
<dbReference type="EMBL" id="KZ559539">
    <property type="protein sequence ID" value="PLN81222.1"/>
    <property type="molecule type" value="Genomic_DNA"/>
</dbReference>
<accession>A0A2J5HVD8</accession>
<evidence type="ECO:0000313" key="2">
    <source>
        <dbReference type="Proteomes" id="UP000235023"/>
    </source>
</evidence>
<dbReference type="OrthoDB" id="4177740at2759"/>
<gene>
    <name evidence="1" type="ORF">BDW42DRAFT_193910</name>
</gene>
<dbReference type="AlphaFoldDB" id="A0A2J5HVD8"/>
<sequence length="50" mass="5438">MYTSSSSMTANGKLLREELLATIDVMLGRLNTKSLRPHVIAPQDCTTSVS</sequence>
<name>A0A2J5HVD8_9EURO</name>